<reference evidence="2" key="1">
    <citation type="submission" date="2016-04" db="EMBL/GenBank/DDBJ databases">
        <title>Comparative genomics of biotechnologically important yeasts.</title>
        <authorList>
            <consortium name="DOE Joint Genome Institute"/>
            <person name="Riley R."/>
            <person name="Haridas S."/>
            <person name="Wolfe K.H."/>
            <person name="Lopes M.R."/>
            <person name="Hittinger C.T."/>
            <person name="Goker M."/>
            <person name="Salamov A."/>
            <person name="Wisecaver J."/>
            <person name="Long T.M."/>
            <person name="Aerts A.L."/>
            <person name="Barry K."/>
            <person name="Choi C."/>
            <person name="Clum A."/>
            <person name="Coughlan A.Y."/>
            <person name="Deshpande S."/>
            <person name="Douglass A.P."/>
            <person name="Hanson S.J."/>
            <person name="Klenk H.-P."/>
            <person name="Labutti K."/>
            <person name="Lapidus A."/>
            <person name="Lindquist E."/>
            <person name="Lipzen A."/>
            <person name="Meier-Kolthoff J.P."/>
            <person name="Ohm R.A."/>
            <person name="Otillar R.P."/>
            <person name="Pangilinan J."/>
            <person name="Peng Y."/>
            <person name="Rokas A."/>
            <person name="Rosa C.A."/>
            <person name="Scheuner C."/>
            <person name="Sibirny A.A."/>
            <person name="Slot J.C."/>
            <person name="Stielow J.B."/>
            <person name="Sun H."/>
            <person name="Kurtzman C.P."/>
            <person name="Blackwell M."/>
            <person name="Grigoriev I.V."/>
            <person name="Jeffries T.W."/>
        </authorList>
    </citation>
    <scope>NUCLEOTIDE SEQUENCE [LARGE SCALE GENOMIC DNA]</scope>
    <source>
        <strain evidence="2">NRRL YB-2248</strain>
    </source>
</reference>
<dbReference type="EMBL" id="KV453876">
    <property type="protein sequence ID" value="ODV82693.1"/>
    <property type="molecule type" value="Genomic_DNA"/>
</dbReference>
<sequence length="90" mass="10720">MKDAKLENLKSMSAILLNMQVHNVRSFSPHQFPSFTKPSSQFFLNKFIGLLVYIVKSQRITVHYNDMAQMFSYKITTYLHKYHETQRVFE</sequence>
<dbReference type="Proteomes" id="UP000094801">
    <property type="component" value="Unassembled WGS sequence"/>
</dbReference>
<evidence type="ECO:0000313" key="2">
    <source>
        <dbReference type="Proteomes" id="UP000094801"/>
    </source>
</evidence>
<name>A0A1E4ST60_9ASCO</name>
<organism evidence="1 2">
    <name type="scientific">[Candida] arabinofermentans NRRL YB-2248</name>
    <dbReference type="NCBI Taxonomy" id="983967"/>
    <lineage>
        <taxon>Eukaryota</taxon>
        <taxon>Fungi</taxon>
        <taxon>Dikarya</taxon>
        <taxon>Ascomycota</taxon>
        <taxon>Saccharomycotina</taxon>
        <taxon>Pichiomycetes</taxon>
        <taxon>Pichiales</taxon>
        <taxon>Pichiaceae</taxon>
        <taxon>Ogataea</taxon>
        <taxon>Ogataea/Candida clade</taxon>
    </lineage>
</organism>
<gene>
    <name evidence="1" type="ORF">CANARDRAFT_30614</name>
</gene>
<keyword evidence="2" id="KW-1185">Reference proteome</keyword>
<evidence type="ECO:0000313" key="1">
    <source>
        <dbReference type="EMBL" id="ODV82693.1"/>
    </source>
</evidence>
<dbReference type="AlphaFoldDB" id="A0A1E4ST60"/>
<proteinExistence type="predicted"/>
<protein>
    <submittedName>
        <fullName evidence="1">Uncharacterized protein</fullName>
    </submittedName>
</protein>
<accession>A0A1E4ST60</accession>